<organism evidence="1 2">
    <name type="scientific">Kosmotoga olearia (strain ATCC BAA-1733 / DSM 21960 / TBF 19.5.1)</name>
    <dbReference type="NCBI Taxonomy" id="521045"/>
    <lineage>
        <taxon>Bacteria</taxon>
        <taxon>Thermotogati</taxon>
        <taxon>Thermotogota</taxon>
        <taxon>Thermotogae</taxon>
        <taxon>Kosmotogales</taxon>
        <taxon>Kosmotogaceae</taxon>
        <taxon>Kosmotoga</taxon>
    </lineage>
</organism>
<sequence length="185" mass="21308">MKKVFVLVVLVISVVGLGYRVTTVSWYDNGLEDYRYRLECLTGEKATETVYTVIVADSTGEFCRLSGLPYWVLAGVRDDTIFMQPLSLNYDPIRSIAHELSHIAFRKYGFPYWVEEGLVCIVTCEWMGANIKELADIETVEPSKLDFYSYQKYSFTAWKRVSLLLQEHTFEELVKFFSESGGGRF</sequence>
<dbReference type="HOGENOM" id="CLU_1459528_0_0_0"/>
<gene>
    <name evidence="1" type="ordered locus">Kole_0492</name>
</gene>
<proteinExistence type="predicted"/>
<dbReference type="eggNOG" id="ENOG503420P">
    <property type="taxonomic scope" value="Bacteria"/>
</dbReference>
<dbReference type="AlphaFoldDB" id="C5CEG9"/>
<dbReference type="Proteomes" id="UP000002382">
    <property type="component" value="Chromosome"/>
</dbReference>
<dbReference type="EMBL" id="CP001634">
    <property type="protein sequence ID" value="ACR79215.1"/>
    <property type="molecule type" value="Genomic_DNA"/>
</dbReference>
<dbReference type="RefSeq" id="WP_012745002.1">
    <property type="nucleotide sequence ID" value="NC_012785.1"/>
</dbReference>
<evidence type="ECO:0000313" key="2">
    <source>
        <dbReference type="Proteomes" id="UP000002382"/>
    </source>
</evidence>
<dbReference type="STRING" id="521045.Kole_0492"/>
<accession>C5CEG9</accession>
<evidence type="ECO:0000313" key="1">
    <source>
        <dbReference type="EMBL" id="ACR79215.1"/>
    </source>
</evidence>
<protein>
    <recommendedName>
        <fullName evidence="3">Peptidase MA-like domain-containing protein</fullName>
    </recommendedName>
</protein>
<dbReference type="OrthoDB" id="37528at2"/>
<evidence type="ECO:0008006" key="3">
    <source>
        <dbReference type="Google" id="ProtNLM"/>
    </source>
</evidence>
<name>C5CEG9_KOSOT</name>
<dbReference type="KEGG" id="kol:Kole_0492"/>
<reference evidence="1 2" key="2">
    <citation type="journal article" date="2011" name="J. Bacteriol.">
        <title>Genome Sequence of Kosmotoga olearia Strain TBF 19.5.1, a Thermophilic Bacterium with a Wide Growth Temperature Range, Isolated from the Troll B Oil Platform in the North Sea.</title>
        <authorList>
            <person name="Swithers K.S."/>
            <person name="Dipippo J.L."/>
            <person name="Bruce D.C."/>
            <person name="Detter C."/>
            <person name="Tapia R."/>
            <person name="Han S."/>
            <person name="Goodwin L.A."/>
            <person name="Han J."/>
            <person name="Woyke T."/>
            <person name="Pitluck S."/>
            <person name="Pennacchio L."/>
            <person name="Nolan M."/>
            <person name="Mikhailova N."/>
            <person name="Land M.L."/>
            <person name="Nesbo C.L."/>
            <person name="Gogarten J.P."/>
            <person name="Noll K.M."/>
        </authorList>
    </citation>
    <scope>NUCLEOTIDE SEQUENCE [LARGE SCALE GENOMIC DNA]</scope>
    <source>
        <strain evidence="2">ATCC BAA-1733 / DSM 21960 / TBF 19.5.1</strain>
    </source>
</reference>
<keyword evidence="2" id="KW-1185">Reference proteome</keyword>
<reference evidence="1 2" key="1">
    <citation type="submission" date="2009-06" db="EMBL/GenBank/DDBJ databases">
        <title>Complete sequence of Thermotogales bacterium TBF 19.5.1.</title>
        <authorList>
            <consortium name="US DOE Joint Genome Institute"/>
            <person name="Lucas S."/>
            <person name="Copeland A."/>
            <person name="Lapidus A."/>
            <person name="Glavina del Rio T."/>
            <person name="Tice H."/>
            <person name="Bruce D."/>
            <person name="Goodwin L."/>
            <person name="Pitluck S."/>
            <person name="Chertkov O."/>
            <person name="Brettin T."/>
            <person name="Detter J.C."/>
            <person name="Han C."/>
            <person name="Schmutz J."/>
            <person name="Larimer F."/>
            <person name="Land M."/>
            <person name="Hauser L."/>
            <person name="Kyrpides N."/>
            <person name="Ovchinnikova G."/>
            <person name="Noll K."/>
        </authorList>
    </citation>
    <scope>NUCLEOTIDE SEQUENCE [LARGE SCALE GENOMIC DNA]</scope>
    <source>
        <strain evidence="2">ATCC BAA-1733 / DSM 21960 / TBF 19.5.1</strain>
    </source>
</reference>